<feature type="short sequence motif" description="Meso-diaminopimelate recognition motif" evidence="2">
    <location>
        <begin position="339"/>
        <end position="342"/>
    </location>
</feature>
<dbReference type="GO" id="GO:0000287">
    <property type="term" value="F:magnesium ion binding"/>
    <property type="evidence" value="ECO:0007669"/>
    <property type="project" value="UniProtKB-UniRule"/>
</dbReference>
<comment type="subcellular location">
    <subcellularLocation>
        <location evidence="2 3">Cytoplasm</location>
    </subcellularLocation>
</comment>
<keyword evidence="2" id="KW-0547">Nucleotide-binding</keyword>
<feature type="binding site" evidence="2">
    <location>
        <position position="396"/>
    </location>
    <ligand>
        <name>meso-2,6-diaminopimelate</name>
        <dbReference type="ChEBI" id="CHEBI:57791"/>
    </ligand>
</feature>
<dbReference type="SUPFAM" id="SSF53244">
    <property type="entry name" value="MurD-like peptide ligases, peptide-binding domain"/>
    <property type="match status" value="1"/>
</dbReference>
<dbReference type="GO" id="GO:0009252">
    <property type="term" value="P:peptidoglycan biosynthetic process"/>
    <property type="evidence" value="ECO:0007669"/>
    <property type="project" value="UniProtKB-UniRule"/>
</dbReference>
<dbReference type="EMBL" id="MFLW01000013">
    <property type="protein sequence ID" value="OGG78340.1"/>
    <property type="molecule type" value="Genomic_DNA"/>
</dbReference>
<dbReference type="GO" id="GO:0005524">
    <property type="term" value="F:ATP binding"/>
    <property type="evidence" value="ECO:0007669"/>
    <property type="project" value="UniProtKB-UniRule"/>
</dbReference>
<evidence type="ECO:0000313" key="6">
    <source>
        <dbReference type="EMBL" id="OGG78340.1"/>
    </source>
</evidence>
<feature type="binding site" evidence="2">
    <location>
        <begin position="339"/>
        <end position="342"/>
    </location>
    <ligand>
        <name>meso-2,6-diaminopimelate</name>
        <dbReference type="ChEBI" id="CHEBI:57791"/>
    </ligand>
</feature>
<feature type="binding site" evidence="2">
    <location>
        <position position="127"/>
    </location>
    <ligand>
        <name>UDP-N-acetyl-alpha-D-muramoyl-L-alanyl-D-glutamate</name>
        <dbReference type="ChEBI" id="CHEBI:83900"/>
    </ligand>
</feature>
<dbReference type="UniPathway" id="UPA00219"/>
<protein>
    <recommendedName>
        <fullName evidence="2">UDP-N-acetylmuramoyl-L-alanyl-D-glutamate--2,6-diaminopimelate ligase</fullName>
        <ecNumber evidence="2">6.3.2.13</ecNumber>
    </recommendedName>
    <alternativeName>
        <fullName evidence="2">Meso-A2pm-adding enzyme</fullName>
    </alternativeName>
    <alternativeName>
        <fullName evidence="2">Meso-diaminopimelate-adding enzyme</fullName>
    </alternativeName>
    <alternativeName>
        <fullName evidence="2">UDP-MurNAc-L-Ala-D-Glu:meso-diaminopimelate ligase</fullName>
    </alternativeName>
    <alternativeName>
        <fullName evidence="2">UDP-MurNAc-tripeptide synthetase</fullName>
    </alternativeName>
    <alternativeName>
        <fullName evidence="2">UDP-N-acetylmuramyl-tripeptide synthetase</fullName>
    </alternativeName>
</protein>
<name>A0A1F6EXJ7_9BACT</name>
<keyword evidence="2 3" id="KW-0133">Cell shape</keyword>
<dbReference type="Proteomes" id="UP000178811">
    <property type="component" value="Unassembled WGS sequence"/>
</dbReference>
<dbReference type="Gene3D" id="3.40.1190.10">
    <property type="entry name" value="Mur-like, catalytic domain"/>
    <property type="match status" value="1"/>
</dbReference>
<keyword evidence="2 3" id="KW-0131">Cell cycle</keyword>
<comment type="caution">
    <text evidence="2">Lacks conserved residue(s) required for the propagation of feature annotation.</text>
</comment>
<evidence type="ECO:0000259" key="4">
    <source>
        <dbReference type="Pfam" id="PF02875"/>
    </source>
</evidence>
<feature type="binding site" evidence="2">
    <location>
        <position position="91"/>
    </location>
    <ligand>
        <name>UDP-N-acetyl-alpha-D-muramoyl-L-alanyl-D-glutamate</name>
        <dbReference type="ChEBI" id="CHEBI:83900"/>
    </ligand>
</feature>
<organism evidence="6 7">
    <name type="scientific">Candidatus Kaiserbacteria bacterium RIFCSPLOWO2_01_FULL_52_12b</name>
    <dbReference type="NCBI Taxonomy" id="1798509"/>
    <lineage>
        <taxon>Bacteria</taxon>
        <taxon>Candidatus Kaiseribacteriota</taxon>
    </lineage>
</organism>
<gene>
    <name evidence="2" type="primary">murE</name>
    <name evidence="6" type="ORF">A3A36_01480</name>
</gene>
<feature type="binding site" evidence="2">
    <location>
        <position position="392"/>
    </location>
    <ligand>
        <name>meso-2,6-diaminopimelate</name>
        <dbReference type="ChEBI" id="CHEBI:57791"/>
    </ligand>
</feature>
<dbReference type="GO" id="GO:0005737">
    <property type="term" value="C:cytoplasm"/>
    <property type="evidence" value="ECO:0007669"/>
    <property type="project" value="UniProtKB-SubCell"/>
</dbReference>
<keyword evidence="2 3" id="KW-0132">Cell division</keyword>
<dbReference type="HAMAP" id="MF_00208">
    <property type="entry name" value="MurE"/>
    <property type="match status" value="1"/>
</dbReference>
<comment type="caution">
    <text evidence="6">The sequence shown here is derived from an EMBL/GenBank/DDBJ whole genome shotgun (WGS) entry which is preliminary data.</text>
</comment>
<evidence type="ECO:0000259" key="5">
    <source>
        <dbReference type="Pfam" id="PF08245"/>
    </source>
</evidence>
<evidence type="ECO:0000256" key="2">
    <source>
        <dbReference type="HAMAP-Rule" id="MF_00208"/>
    </source>
</evidence>
<dbReference type="InterPro" id="IPR005761">
    <property type="entry name" value="UDP-N-AcMur-Glu-dNH2Pim_ligase"/>
</dbReference>
<sequence>MEKLLGIIRPLIPRKLFVALQPTYHYVLAGIGALWYRFPSRKLRVVGVTGTNGKTTTATLLYRIATGLGYKAGLISTVENIVAGKVRPTTQTTPNPITLNKLFREMADAGCEYVFMEVSSHALDQKRVIGINFIGGIFTNLTHDHLDYHKSFENYFEAKKKFFQMLPVGAFALSNTDNDYGNKMLQGTKAEKSSYGFSGNETFHGEIKNMKFDGLDLVFNAVDINSKLLGKFNAYNLLAIWGACNLLGFDMSKVNIILKDMEPPLGRFQNFTSPDGVLVIVDYAHTPDALENVLRTIGTFAGSKVISIFGCGGNRDPMKRKVMGQIGTMLSDIAIFTSDNPRSEDPEKIIEQMKAGISNEDLKKVKTISNRREAILEGIKLARKGDIILCAGKGHEDYQEINGVKYHFNDMEELKKAFKLNT</sequence>
<feature type="binding site" evidence="2">
    <location>
        <begin position="50"/>
        <end position="56"/>
    </location>
    <ligand>
        <name>ATP</name>
        <dbReference type="ChEBI" id="CHEBI:30616"/>
    </ligand>
</feature>
<dbReference type="InterPro" id="IPR004101">
    <property type="entry name" value="Mur_ligase_C"/>
</dbReference>
<keyword evidence="2" id="KW-0963">Cytoplasm</keyword>
<feature type="binding site" evidence="2">
    <location>
        <position position="315"/>
    </location>
    <ligand>
        <name>meso-2,6-diaminopimelate</name>
        <dbReference type="ChEBI" id="CHEBI:57791"/>
    </ligand>
</feature>
<evidence type="ECO:0000256" key="3">
    <source>
        <dbReference type="RuleBase" id="RU004135"/>
    </source>
</evidence>
<feature type="domain" description="Mur ligase C-terminal" evidence="4">
    <location>
        <begin position="266"/>
        <end position="394"/>
    </location>
</feature>
<proteinExistence type="inferred from homology"/>
<reference evidence="6 7" key="1">
    <citation type="journal article" date="2016" name="Nat. Commun.">
        <title>Thousands of microbial genomes shed light on interconnected biogeochemical processes in an aquifer system.</title>
        <authorList>
            <person name="Anantharaman K."/>
            <person name="Brown C.T."/>
            <person name="Hug L.A."/>
            <person name="Sharon I."/>
            <person name="Castelle C.J."/>
            <person name="Probst A.J."/>
            <person name="Thomas B.C."/>
            <person name="Singh A."/>
            <person name="Wilkins M.J."/>
            <person name="Karaoz U."/>
            <person name="Brodie E.L."/>
            <person name="Williams K.H."/>
            <person name="Hubbard S.S."/>
            <person name="Banfield J.F."/>
        </authorList>
    </citation>
    <scope>NUCLEOTIDE SEQUENCE [LARGE SCALE GENOMIC DNA]</scope>
</reference>
<dbReference type="Pfam" id="PF08245">
    <property type="entry name" value="Mur_ligase_M"/>
    <property type="match status" value="1"/>
</dbReference>
<dbReference type="Gene3D" id="3.90.190.20">
    <property type="entry name" value="Mur ligase, C-terminal domain"/>
    <property type="match status" value="1"/>
</dbReference>
<dbReference type="NCBIfam" id="NF001126">
    <property type="entry name" value="PRK00139.1-4"/>
    <property type="match status" value="1"/>
</dbReference>
<dbReference type="Pfam" id="PF02875">
    <property type="entry name" value="Mur_ligase_C"/>
    <property type="match status" value="1"/>
</dbReference>
<feature type="modified residue" description="N6-carboxylysine" evidence="2">
    <location>
        <position position="159"/>
    </location>
</feature>
<comment type="PTM">
    <text evidence="2">Carboxylation is probably crucial for Mg(2+) binding and, consequently, for the gamma-phosphate positioning of ATP.</text>
</comment>
<evidence type="ECO:0000313" key="7">
    <source>
        <dbReference type="Proteomes" id="UP000178811"/>
    </source>
</evidence>
<keyword evidence="2" id="KW-0460">Magnesium</keyword>
<comment type="catalytic activity">
    <reaction evidence="2">
        <text>UDP-N-acetyl-alpha-D-muramoyl-L-alanyl-D-glutamate + meso-2,6-diaminopimelate + ATP = UDP-N-acetyl-alpha-D-muramoyl-L-alanyl-gamma-D-glutamyl-meso-2,6-diaminopimelate + ADP + phosphate + H(+)</text>
        <dbReference type="Rhea" id="RHEA:23676"/>
        <dbReference type="ChEBI" id="CHEBI:15378"/>
        <dbReference type="ChEBI" id="CHEBI:30616"/>
        <dbReference type="ChEBI" id="CHEBI:43474"/>
        <dbReference type="ChEBI" id="CHEBI:57791"/>
        <dbReference type="ChEBI" id="CHEBI:83900"/>
        <dbReference type="ChEBI" id="CHEBI:83905"/>
        <dbReference type="ChEBI" id="CHEBI:456216"/>
        <dbReference type="EC" id="6.3.2.13"/>
    </reaction>
</comment>
<dbReference type="SUPFAM" id="SSF53623">
    <property type="entry name" value="MurD-like peptide ligases, catalytic domain"/>
    <property type="match status" value="1"/>
</dbReference>
<dbReference type="EC" id="6.3.2.13" evidence="2"/>
<comment type="function">
    <text evidence="2">Catalyzes the addition of meso-diaminopimelic acid to the nucleotide precursor UDP-N-acetylmuramoyl-L-alanyl-D-glutamate (UMAG) in the biosynthesis of bacterial cell-wall peptidoglycan.</text>
</comment>
<dbReference type="GO" id="GO:0051301">
    <property type="term" value="P:cell division"/>
    <property type="evidence" value="ECO:0007669"/>
    <property type="project" value="UniProtKB-KW"/>
</dbReference>
<comment type="pathway">
    <text evidence="2 3">Cell wall biogenesis; peptidoglycan biosynthesis.</text>
</comment>
<keyword evidence="2 3" id="KW-0573">Peptidoglycan synthesis</keyword>
<dbReference type="InterPro" id="IPR036615">
    <property type="entry name" value="Mur_ligase_C_dom_sf"/>
</dbReference>
<feature type="binding site" evidence="2">
    <location>
        <position position="125"/>
    </location>
    <ligand>
        <name>UDP-N-acetyl-alpha-D-muramoyl-L-alanyl-D-glutamate</name>
        <dbReference type="ChEBI" id="CHEBI:83900"/>
    </ligand>
</feature>
<dbReference type="PANTHER" id="PTHR23135:SF4">
    <property type="entry name" value="UDP-N-ACETYLMURAMOYL-L-ALANYL-D-GLUTAMATE--2,6-DIAMINOPIMELATE LIGASE MURE HOMOLOG, CHLOROPLASTIC"/>
    <property type="match status" value="1"/>
</dbReference>
<feature type="binding site" evidence="2">
    <location>
        <begin position="92"/>
        <end position="93"/>
    </location>
    <ligand>
        <name>UDP-N-acetyl-alpha-D-muramoyl-L-alanyl-D-glutamate</name>
        <dbReference type="ChEBI" id="CHEBI:83900"/>
    </ligand>
</feature>
<comment type="cofactor">
    <cofactor evidence="2">
        <name>Mg(2+)</name>
        <dbReference type="ChEBI" id="CHEBI:18420"/>
    </cofactor>
</comment>
<dbReference type="AlphaFoldDB" id="A0A1F6EXJ7"/>
<dbReference type="InterPro" id="IPR013221">
    <property type="entry name" value="Mur_ligase_cen"/>
</dbReference>
<keyword evidence="2" id="KW-0436">Ligase</keyword>
<dbReference type="PANTHER" id="PTHR23135">
    <property type="entry name" value="MUR LIGASE FAMILY MEMBER"/>
    <property type="match status" value="1"/>
</dbReference>
<keyword evidence="2 3" id="KW-0961">Cell wall biogenesis/degradation</keyword>
<dbReference type="GO" id="GO:0008765">
    <property type="term" value="F:UDP-N-acetylmuramoylalanyl-D-glutamate-2,6-diaminopimelate ligase activity"/>
    <property type="evidence" value="ECO:0007669"/>
    <property type="project" value="UniProtKB-UniRule"/>
</dbReference>
<accession>A0A1F6EXJ7</accession>
<dbReference type="GO" id="GO:0071555">
    <property type="term" value="P:cell wall organization"/>
    <property type="evidence" value="ECO:0007669"/>
    <property type="project" value="UniProtKB-KW"/>
</dbReference>
<keyword evidence="2" id="KW-0067">ATP-binding</keyword>
<dbReference type="InterPro" id="IPR036565">
    <property type="entry name" value="Mur-like_cat_sf"/>
</dbReference>
<dbReference type="GO" id="GO:0008360">
    <property type="term" value="P:regulation of cell shape"/>
    <property type="evidence" value="ECO:0007669"/>
    <property type="project" value="UniProtKB-KW"/>
</dbReference>
<evidence type="ECO:0000256" key="1">
    <source>
        <dbReference type="ARBA" id="ARBA00005898"/>
    </source>
</evidence>
<dbReference type="NCBIfam" id="TIGR01085">
    <property type="entry name" value="murE"/>
    <property type="match status" value="1"/>
</dbReference>
<comment type="similarity">
    <text evidence="1 2">Belongs to the MurCDEF family. MurE subfamily.</text>
</comment>
<feature type="binding site" evidence="2">
    <location>
        <position position="119"/>
    </location>
    <ligand>
        <name>UDP-N-acetyl-alpha-D-muramoyl-L-alanyl-D-glutamate</name>
        <dbReference type="ChEBI" id="CHEBI:83900"/>
    </ligand>
</feature>
<feature type="domain" description="Mur ligase central" evidence="5">
    <location>
        <begin position="48"/>
        <end position="241"/>
    </location>
</feature>